<dbReference type="InterPro" id="IPR027417">
    <property type="entry name" value="P-loop_NTPase"/>
</dbReference>
<reference evidence="1 2" key="1">
    <citation type="submission" date="2020-07" db="EMBL/GenBank/DDBJ databases">
        <title>Thermogemmata thermophila gen. nov., sp. nov., a novel moderate thermophilic planctomycete from a Kamchatka hot spring.</title>
        <authorList>
            <person name="Elcheninov A.G."/>
            <person name="Podosokorskaya O.A."/>
            <person name="Kovaleva O.L."/>
            <person name="Novikov A."/>
            <person name="Bonch-Osmolovskaya E.A."/>
            <person name="Toshchakov S.V."/>
            <person name="Kublanov I.V."/>
        </authorList>
    </citation>
    <scope>NUCLEOTIDE SEQUENCE [LARGE SCALE GENOMIC DNA]</scope>
    <source>
        <strain evidence="1 2">2918</strain>
    </source>
</reference>
<dbReference type="RefSeq" id="WP_194538178.1">
    <property type="nucleotide sequence ID" value="NZ_JACEFB010000007.1"/>
</dbReference>
<evidence type="ECO:0000313" key="1">
    <source>
        <dbReference type="EMBL" id="MBA2226737.1"/>
    </source>
</evidence>
<comment type="caution">
    <text evidence="1">The sequence shown here is derived from an EMBL/GenBank/DDBJ whole genome shotgun (WGS) entry which is preliminary data.</text>
</comment>
<gene>
    <name evidence="1" type="ORF">H0921_11255</name>
</gene>
<sequence>MFRHKGLEEVLQEWQKLRQAPVLGRTAPPPPVVRTLEQALDALGQRQRVQEVDAQAELCRQRLEMAATPILGVLGELNAGKSSVVARFLSPAGRCRLPRGLEEAFGTHRFVYWFPRAWQQDEQRYQALLRWLAQAHGHAPEPLHEKPEIAFQQYRSGRENPALIPVPLVAYDEQLQHFALLDCPDVQTEDHPPASPAALLGSSSPPPNRRLEFVTQAARLCSAFLLVWERSQVRDRLVGEFLHRLRQVMAQVPIFLLINKVRPKPDALSAILQDEDIQRIREKYHIQDIYVAMDFDIPNWERYTPASLQKDKASLPNDEAGKSPVFFRLDANTAADPHAAPATVGLAALFQQLPPAELQKAAIDSAVTELRQQIAALLDSLDTWRQKCEKTTRSAWQGLLQFCLELFQDQRGEPIQIYNLAFQEKLNKVIMEQAPWYVKMANWFHDRIHSGVELVRKMIPLSGLRHQAEQWRSHLQHWAGGFVDAAELAQRSLQQRWVPADWPMERLEYLWKEVLEQLRRFEHQVSEADLRPMAEDFWRHAPAGVGWRSALSILGSMAAVAGLATAAIDGGATLMAGYSFSAAVASAIPGLGALTVGAIGTGTALAVCYAGLIQHNSLPYLSAFFTLACDAFGLPHRLDDQPLTVTFGRGEQRRPFTLPQVAVPSLRVCHPLPNIGLWHWTGPGRQAWENARRSLP</sequence>
<organism evidence="1 2">
    <name type="scientific">Thermogemmata fonticola</name>
    <dbReference type="NCBI Taxonomy" id="2755323"/>
    <lineage>
        <taxon>Bacteria</taxon>
        <taxon>Pseudomonadati</taxon>
        <taxon>Planctomycetota</taxon>
        <taxon>Planctomycetia</taxon>
        <taxon>Gemmatales</taxon>
        <taxon>Gemmataceae</taxon>
        <taxon>Thermogemmata</taxon>
    </lineage>
</organism>
<proteinExistence type="predicted"/>
<accession>A0A7V8VF84</accession>
<keyword evidence="2" id="KW-1185">Reference proteome</keyword>
<dbReference type="Proteomes" id="UP000542342">
    <property type="component" value="Unassembled WGS sequence"/>
</dbReference>
<evidence type="ECO:0000313" key="2">
    <source>
        <dbReference type="Proteomes" id="UP000542342"/>
    </source>
</evidence>
<dbReference type="EMBL" id="JACEFB010000007">
    <property type="protein sequence ID" value="MBA2226737.1"/>
    <property type="molecule type" value="Genomic_DNA"/>
</dbReference>
<dbReference type="AlphaFoldDB" id="A0A7V8VF84"/>
<name>A0A7V8VF84_9BACT</name>
<protein>
    <recommendedName>
        <fullName evidence="3">Dynamin family protein</fullName>
    </recommendedName>
</protein>
<evidence type="ECO:0008006" key="3">
    <source>
        <dbReference type="Google" id="ProtNLM"/>
    </source>
</evidence>
<dbReference type="SUPFAM" id="SSF52540">
    <property type="entry name" value="P-loop containing nucleoside triphosphate hydrolases"/>
    <property type="match status" value="1"/>
</dbReference>